<dbReference type="Proteomes" id="UP000789901">
    <property type="component" value="Unassembled WGS sequence"/>
</dbReference>
<dbReference type="EMBL" id="CAJVQB010104117">
    <property type="protein sequence ID" value="CAG8851067.1"/>
    <property type="molecule type" value="Genomic_DNA"/>
</dbReference>
<reference evidence="1 2" key="1">
    <citation type="submission" date="2021-06" db="EMBL/GenBank/DDBJ databases">
        <authorList>
            <person name="Kallberg Y."/>
            <person name="Tangrot J."/>
            <person name="Rosling A."/>
        </authorList>
    </citation>
    <scope>NUCLEOTIDE SEQUENCE [LARGE SCALE GENOMIC DNA]</scope>
    <source>
        <strain evidence="1 2">120-4 pot B 10/14</strain>
    </source>
</reference>
<name>A0ABN7X916_GIGMA</name>
<organism evidence="1 2">
    <name type="scientific">Gigaspora margarita</name>
    <dbReference type="NCBI Taxonomy" id="4874"/>
    <lineage>
        <taxon>Eukaryota</taxon>
        <taxon>Fungi</taxon>
        <taxon>Fungi incertae sedis</taxon>
        <taxon>Mucoromycota</taxon>
        <taxon>Glomeromycotina</taxon>
        <taxon>Glomeromycetes</taxon>
        <taxon>Diversisporales</taxon>
        <taxon>Gigasporaceae</taxon>
        <taxon>Gigaspora</taxon>
    </lineage>
</organism>
<gene>
    <name evidence="1" type="ORF">GMARGA_LOCUS40544</name>
</gene>
<evidence type="ECO:0000313" key="1">
    <source>
        <dbReference type="EMBL" id="CAG8851067.1"/>
    </source>
</evidence>
<evidence type="ECO:0000313" key="2">
    <source>
        <dbReference type="Proteomes" id="UP000789901"/>
    </source>
</evidence>
<protein>
    <submittedName>
        <fullName evidence="1">18767_t:CDS:1</fullName>
    </submittedName>
</protein>
<sequence>FTQIAMEKKQNSKTMKLINQISQTSDNIPPSPTPQLFYHTNCAAPLPTFSSSLSTTSSLNILSTISHLEDSRKNLTSIFQNLKNTSQLFQENPQTTTFDLSIHTTSSAISTSIP</sequence>
<proteinExistence type="predicted"/>
<feature type="non-terminal residue" evidence="1">
    <location>
        <position position="1"/>
    </location>
</feature>
<comment type="caution">
    <text evidence="1">The sequence shown here is derived from an EMBL/GenBank/DDBJ whole genome shotgun (WGS) entry which is preliminary data.</text>
</comment>
<accession>A0ABN7X916</accession>
<keyword evidence="2" id="KW-1185">Reference proteome</keyword>